<evidence type="ECO:0000259" key="7">
    <source>
        <dbReference type="PROSITE" id="PS50222"/>
    </source>
</evidence>
<dbReference type="InterPro" id="IPR011992">
    <property type="entry name" value="EF-hand-dom_pair"/>
</dbReference>
<dbReference type="Proteomes" id="UP001431209">
    <property type="component" value="Unassembled WGS sequence"/>
</dbReference>
<evidence type="ECO:0000256" key="5">
    <source>
        <dbReference type="ARBA" id="ARBA00022837"/>
    </source>
</evidence>
<evidence type="ECO:0000256" key="1">
    <source>
        <dbReference type="ARBA" id="ARBA00006049"/>
    </source>
</evidence>
<comment type="caution">
    <text evidence="8">The sequence shown here is derived from an EMBL/GenBank/DDBJ whole genome shotgun (WGS) entry which is preliminary data.</text>
</comment>
<dbReference type="InterPro" id="IPR002048">
    <property type="entry name" value="EF_hand_dom"/>
</dbReference>
<dbReference type="Pfam" id="PF13833">
    <property type="entry name" value="EF-hand_8"/>
    <property type="match status" value="1"/>
</dbReference>
<dbReference type="PROSITE" id="PS00018">
    <property type="entry name" value="EF_HAND_1"/>
    <property type="match status" value="3"/>
</dbReference>
<evidence type="ECO:0000256" key="3">
    <source>
        <dbReference type="ARBA" id="ARBA00022723"/>
    </source>
</evidence>
<accession>A0AAW2ZHP9</accession>
<evidence type="ECO:0000313" key="9">
    <source>
        <dbReference type="Proteomes" id="UP001431209"/>
    </source>
</evidence>
<name>A0AAW2ZHP9_9EUKA</name>
<evidence type="ECO:0000256" key="6">
    <source>
        <dbReference type="ARBA" id="ARBA00023288"/>
    </source>
</evidence>
<comment type="similarity">
    <text evidence="1">Belongs to the recoverin family.</text>
</comment>
<dbReference type="PANTHER" id="PTHR23055">
    <property type="entry name" value="CALCIUM BINDING PROTEINS"/>
    <property type="match status" value="1"/>
</dbReference>
<dbReference type="PANTHER" id="PTHR23055:SF178">
    <property type="entry name" value="NEUROCALCIN HOMOLOG"/>
    <property type="match status" value="1"/>
</dbReference>
<proteinExistence type="inferred from homology"/>
<evidence type="ECO:0000256" key="4">
    <source>
        <dbReference type="ARBA" id="ARBA00022737"/>
    </source>
</evidence>
<dbReference type="CDD" id="cd00051">
    <property type="entry name" value="EFh"/>
    <property type="match status" value="1"/>
</dbReference>
<keyword evidence="3" id="KW-0479">Metal-binding</keyword>
<dbReference type="PRINTS" id="PR00450">
    <property type="entry name" value="RECOVERIN"/>
</dbReference>
<organism evidence="8 9">
    <name type="scientific">Acrasis kona</name>
    <dbReference type="NCBI Taxonomy" id="1008807"/>
    <lineage>
        <taxon>Eukaryota</taxon>
        <taxon>Discoba</taxon>
        <taxon>Heterolobosea</taxon>
        <taxon>Tetramitia</taxon>
        <taxon>Eutetramitia</taxon>
        <taxon>Acrasidae</taxon>
        <taxon>Acrasis</taxon>
    </lineage>
</organism>
<evidence type="ECO:0000256" key="2">
    <source>
        <dbReference type="ARBA" id="ARBA00022707"/>
    </source>
</evidence>
<keyword evidence="6" id="KW-0449">Lipoprotein</keyword>
<dbReference type="InterPro" id="IPR018247">
    <property type="entry name" value="EF_Hand_1_Ca_BS"/>
</dbReference>
<sequence>MGQSNTKVKSSQILKDTGLSIPEITNKTKCISKKEIKQWYGAFKQQYPSGQMKREQFVETQSKLVMGRGKKFFESLFDTFDKDKSGSIDFVEFLIGMGAGVNGSIQERLLWTFNVYDLDGDHFIQQEEMTLLIKSLLEITHATQGKSGDDEANEQILDQQTNSIVSKIYKALDKNHDNVLSKEEFVDGCSNNEAILKALSITTDYLIKKN</sequence>
<dbReference type="PROSITE" id="PS50222">
    <property type="entry name" value="EF_HAND_2"/>
    <property type="match status" value="3"/>
</dbReference>
<dbReference type="InterPro" id="IPR028846">
    <property type="entry name" value="Recoverin"/>
</dbReference>
<dbReference type="Gene3D" id="1.10.238.10">
    <property type="entry name" value="EF-hand"/>
    <property type="match status" value="1"/>
</dbReference>
<dbReference type="Pfam" id="PF13499">
    <property type="entry name" value="EF-hand_7"/>
    <property type="match status" value="1"/>
</dbReference>
<keyword evidence="5" id="KW-0106">Calcium</keyword>
<reference evidence="8 9" key="1">
    <citation type="submission" date="2024-03" db="EMBL/GenBank/DDBJ databases">
        <title>The Acrasis kona genome and developmental transcriptomes reveal deep origins of eukaryotic multicellular pathways.</title>
        <authorList>
            <person name="Sheikh S."/>
            <person name="Fu C.-J."/>
            <person name="Brown M.W."/>
            <person name="Baldauf S.L."/>
        </authorList>
    </citation>
    <scope>NUCLEOTIDE SEQUENCE [LARGE SCALE GENOMIC DNA]</scope>
    <source>
        <strain evidence="8 9">ATCC MYA-3509</strain>
    </source>
</reference>
<keyword evidence="2" id="KW-0519">Myristate</keyword>
<gene>
    <name evidence="8" type="ORF">AKO1_013457</name>
</gene>
<dbReference type="SMART" id="SM00054">
    <property type="entry name" value="EFh"/>
    <property type="match status" value="3"/>
</dbReference>
<feature type="domain" description="EF-hand" evidence="7">
    <location>
        <begin position="104"/>
        <end position="139"/>
    </location>
</feature>
<feature type="domain" description="EF-hand" evidence="7">
    <location>
        <begin position="160"/>
        <end position="195"/>
    </location>
</feature>
<dbReference type="GO" id="GO:0005509">
    <property type="term" value="F:calcium ion binding"/>
    <property type="evidence" value="ECO:0007669"/>
    <property type="project" value="InterPro"/>
</dbReference>
<keyword evidence="9" id="KW-1185">Reference proteome</keyword>
<dbReference type="SUPFAM" id="SSF47473">
    <property type="entry name" value="EF-hand"/>
    <property type="match status" value="1"/>
</dbReference>
<dbReference type="EMBL" id="JAOPGA020001503">
    <property type="protein sequence ID" value="KAL0488980.1"/>
    <property type="molecule type" value="Genomic_DNA"/>
</dbReference>
<feature type="domain" description="EF-hand" evidence="7">
    <location>
        <begin position="68"/>
        <end position="103"/>
    </location>
</feature>
<protein>
    <submittedName>
        <fullName evidence="8">Frequenin-1</fullName>
    </submittedName>
</protein>
<evidence type="ECO:0000313" key="8">
    <source>
        <dbReference type="EMBL" id="KAL0488980.1"/>
    </source>
</evidence>
<dbReference type="AlphaFoldDB" id="A0AAW2ZHP9"/>
<keyword evidence="4" id="KW-0677">Repeat</keyword>